<dbReference type="OrthoDB" id="9872508at2"/>
<dbReference type="RefSeq" id="WP_012281611.1">
    <property type="nucleotide sequence ID" value="NC_010337.2"/>
</dbReference>
<organism evidence="1 2">
    <name type="scientific">Heliobacterium modesticaldum (strain ATCC 51547 / Ice1)</name>
    <dbReference type="NCBI Taxonomy" id="498761"/>
    <lineage>
        <taxon>Bacteria</taxon>
        <taxon>Bacillati</taxon>
        <taxon>Bacillota</taxon>
        <taxon>Clostridia</taxon>
        <taxon>Eubacteriales</taxon>
        <taxon>Heliobacteriaceae</taxon>
        <taxon>Heliomicrobium</taxon>
    </lineage>
</organism>
<proteinExistence type="predicted"/>
<dbReference type="EMBL" id="CP000930">
    <property type="protein sequence ID" value="ABZ82941.1"/>
    <property type="molecule type" value="Genomic_DNA"/>
</dbReference>
<evidence type="ECO:0000313" key="2">
    <source>
        <dbReference type="Proteomes" id="UP000008550"/>
    </source>
</evidence>
<dbReference type="KEGG" id="hmo:HM1_0322"/>
<accession>B0TEM2</accession>
<sequence>MNAPKRRRWIVGILLLALLGGVGAWWTWRGEKPPKEAILVWKQGPDREIPAGLFLRIKRADHDSY</sequence>
<dbReference type="HOGENOM" id="CLU_2843832_0_0_9"/>
<gene>
    <name evidence="1" type="ORF">HM1_0322</name>
</gene>
<keyword evidence="2" id="KW-1185">Reference proteome</keyword>
<evidence type="ECO:0000313" key="1">
    <source>
        <dbReference type="EMBL" id="ABZ82941.1"/>
    </source>
</evidence>
<name>B0TEM2_HELMI</name>
<dbReference type="STRING" id="498761.HM1_0322"/>
<dbReference type="AlphaFoldDB" id="B0TEM2"/>
<dbReference type="Proteomes" id="UP000008550">
    <property type="component" value="Chromosome"/>
</dbReference>
<reference evidence="1 2" key="1">
    <citation type="journal article" date="2008" name="J. Bacteriol.">
        <title>The genome of Heliobacterium modesticaldum, a phototrophic representative of the Firmicutes containing the simplest photosynthetic apparatus.</title>
        <authorList>
            <person name="Sattley W.M."/>
            <person name="Madigan M.T."/>
            <person name="Swingley W.D."/>
            <person name="Cheung P.C."/>
            <person name="Clocksin K.M."/>
            <person name="Conrad A.L."/>
            <person name="Dejesa L.C."/>
            <person name="Honchak B.M."/>
            <person name="Jung D.O."/>
            <person name="Karbach L.E."/>
            <person name="Kurdoglu A."/>
            <person name="Lahiri S."/>
            <person name="Mastrian S.D."/>
            <person name="Page L.E."/>
            <person name="Taylor H.L."/>
            <person name="Wang Z.T."/>
            <person name="Raymond J."/>
            <person name="Chen M."/>
            <person name="Blankenship R.E."/>
            <person name="Touchman J.W."/>
        </authorList>
    </citation>
    <scope>NUCLEOTIDE SEQUENCE [LARGE SCALE GENOMIC DNA]</scope>
    <source>
        <strain evidence="2">ATCC 51547 / Ice1</strain>
    </source>
</reference>
<protein>
    <submittedName>
        <fullName evidence="1">Uncharacterized protein</fullName>
    </submittedName>
</protein>